<accession>A0ACD1I171</accession>
<reference evidence="1" key="1">
    <citation type="submission" date="2018-02" db="EMBL/GenBank/DDBJ databases">
        <title>The genomes of Aspergillus section Nigri reveals drivers in fungal speciation.</title>
        <authorList>
            <consortium name="DOE Joint Genome Institute"/>
            <person name="Vesth T.C."/>
            <person name="Nybo J."/>
            <person name="Theobald S."/>
            <person name="Brandl J."/>
            <person name="Frisvad J.C."/>
            <person name="Nielsen K.F."/>
            <person name="Lyhne E.K."/>
            <person name="Kogle M.E."/>
            <person name="Kuo A."/>
            <person name="Riley R."/>
            <person name="Clum A."/>
            <person name="Nolan M."/>
            <person name="Lipzen A."/>
            <person name="Salamov A."/>
            <person name="Henrissat B."/>
            <person name="Wiebenga A."/>
            <person name="De vries R.P."/>
            <person name="Grigoriev I.V."/>
            <person name="Mortensen U.H."/>
            <person name="Andersen M.R."/>
            <person name="Baker S.E."/>
        </authorList>
    </citation>
    <scope>NUCLEOTIDE SEQUENCE</scope>
    <source>
        <strain evidence="1">CBS 115574</strain>
    </source>
</reference>
<keyword evidence="2" id="KW-1185">Reference proteome</keyword>
<sequence>MLGFNVALLACIAIFYTFRRLRKIYRLRKLRQSLSCRSPPRSRKRGSLGINNALERLRFRGDILDGLLVKGFEKYGFTHEIKEPGLHAIMTAQPENIRTIMSTEFESFGPGKIRKRSMAPLLGQGLFTVDGEKWRHARNLLRPLFVKSKITDLTLVHKHLERILDFTIPNDDATWSGWTGPIDLKGLFERFTMDTATEAIFGRSVDSQLWAKASISEGKVDGSAASMTQGFARAFDISLLGIVIRMVTGRLFFLFKRRKFSSAFNFVQRYVSLQVHHLLKDDLLQPSGIQKSFLAALMEAETLNGKQLHDYSTNLLIASRNTTAALLSFTFALLSLHPDILEKLRSEILSTFPIDQDSDRSKNRPDSSTITAEKLLQCRYLQWVLCEALRLFPPIPITAVEAKKHTVLPMGGGEDGDAPILVPKDQLVIFFPYFVHRRRDIWGDDAESFRPERWANSPPSWAYIPFAGGPRTCLGSKLFYFSLLQAIIPHIATEQYALIHASYVVTRLLQTFSRIKPAHPTNDWLSAETESNRSRLKVRSIRKSGFISLSLRKFQVHFWKDESS</sequence>
<evidence type="ECO:0000313" key="1">
    <source>
        <dbReference type="EMBL" id="RAK84023.1"/>
    </source>
</evidence>
<proteinExistence type="predicted"/>
<organism evidence="1 2">
    <name type="scientific">Aspergillus costaricaensis CBS 115574</name>
    <dbReference type="NCBI Taxonomy" id="1448317"/>
    <lineage>
        <taxon>Eukaryota</taxon>
        <taxon>Fungi</taxon>
        <taxon>Dikarya</taxon>
        <taxon>Ascomycota</taxon>
        <taxon>Pezizomycotina</taxon>
        <taxon>Eurotiomycetes</taxon>
        <taxon>Eurotiomycetidae</taxon>
        <taxon>Eurotiales</taxon>
        <taxon>Aspergillaceae</taxon>
        <taxon>Aspergillus</taxon>
        <taxon>Aspergillus subgen. Circumdati</taxon>
    </lineage>
</organism>
<dbReference type="Proteomes" id="UP000249748">
    <property type="component" value="Unassembled WGS sequence"/>
</dbReference>
<evidence type="ECO:0000313" key="2">
    <source>
        <dbReference type="Proteomes" id="UP000249748"/>
    </source>
</evidence>
<gene>
    <name evidence="1" type="ORF">BO79DRAFT_276364</name>
</gene>
<dbReference type="EMBL" id="KZ824580">
    <property type="protein sequence ID" value="RAK84023.1"/>
    <property type="molecule type" value="Genomic_DNA"/>
</dbReference>
<protein>
    <submittedName>
        <fullName evidence="1">Cytochrome P450</fullName>
    </submittedName>
</protein>
<name>A0ACD1I171_9EURO</name>